<name>A0A7S1TES2_9RHOD</name>
<feature type="domain" description="Peptidase M16 N-terminal" evidence="2">
    <location>
        <begin position="147"/>
        <end position="228"/>
    </location>
</feature>
<evidence type="ECO:0000259" key="3">
    <source>
        <dbReference type="Pfam" id="PF05193"/>
    </source>
</evidence>
<accession>A0A7S1TES2</accession>
<dbReference type="PANTHER" id="PTHR43016:SF6">
    <property type="entry name" value="PEPTIDASE M16 N-TERMINAL DOMAIN-CONTAINING PROTEIN"/>
    <property type="match status" value="1"/>
</dbReference>
<dbReference type="InterPro" id="IPR007863">
    <property type="entry name" value="Peptidase_M16_C"/>
</dbReference>
<dbReference type="PANTHER" id="PTHR43016">
    <property type="entry name" value="PRESEQUENCE PROTEASE"/>
    <property type="match status" value="1"/>
</dbReference>
<gene>
    <name evidence="4" type="ORF">CCAE0312_LOCUS6670</name>
</gene>
<evidence type="ECO:0000256" key="1">
    <source>
        <dbReference type="SAM" id="MobiDB-lite"/>
    </source>
</evidence>
<sequence length="1147" mass="127245">MSLTPAWGFPSLWRQGTRKGRALSTKDCGRKRSLVRRRLEKGRAVMSLNSSGATSSSPSTPPVSFTEPSLEARWVEEQVARGSDEGKVGAIDDLNGAGGVRELVEKEKFVDNLRLRVLRHCVSGARLATFIVPGPLCSATVIVRSLPSDNSGIPHCLEHLTFLGSKGYPHRGYLDTLATLSYSRGTNAYTAEDYTAYTLTTAGCEGLFQTLPVLLDHVLNPILSQESFVYEVYDGISGGVVYCEMKGRENTENDLLEYAWKKELFKGTFLDFDSGGRTQEIEKLSNDEIIAYHRKWYTNGANMSIIIGGADPLLCEKAQEITHTALIQIQRDLGLFQSVLSFHPQPFTETRFVQHSFPSASEEIGSVTISWRGPRFDDHTTIIALEVLQRYLAGNAASPLYQKFVETEEVMASEVSGEIIAFPITAIVLTFSGVPNSSDDDGEDFESDGYSGIVTGSEEEDHDGISVNDMPSLLDQHVLGNMVKELLGDIVTGEWPGGIEAVLGAIRKQKIRFLESIENDVHEFVPGVLIPDLLYGTQAGLGMRLMQELQILDDLENQDLSFWRYLLRKWMVDSPRLEIAMIPSCGLADSLSREDEVRNKVSSQILGENEVEGRNQAVQVATEFVQRSRQLAKQQVYHDPPVATSIGRIPYSVEKLKSTPFQGQLVTLDTNFVFISFSFDTQGLDWKERLNLPILSELLLASPLHLKDGTEVPYTFVTQRLSHLAVVQSVSTGVGAEFQTPGYGAECIHLEIGVERKDLEEVCDLVLDSLRFGYITIERVKTVAGNLHSFVVEDLRNGEILCNASEVILHEKLRRGEKPQNYSNAAVVNVFGQYKYLGNLLEAINNGNCSVVKEIQSIKERLVHGSNVMLQIASSDPHKSFDIFRTKWNKILYDDAFKGPTRSTSICNPINLARTPMTATKSIPSLVAVAEVGIESSFAITWVDCPLSKTDSMYPTMELICGILNRTEGVLYDAIRGAGLAYEANVTLRVWNGQLAFVLSESSDPSMAWRAFLDCLDRFEMDMDADSERNNLTREIEAAKASLLFSMHEQKSSPANIARTTYSALCRGMEAGRDAEMMTERAVESVSLHDIQSCFRRYFNPFRDPSARAMVIVGNPPTVESARISFRELGVELDILSTDDPSLHLPI</sequence>
<dbReference type="Pfam" id="PF05193">
    <property type="entry name" value="Peptidase_M16_C"/>
    <property type="match status" value="1"/>
</dbReference>
<dbReference type="AlphaFoldDB" id="A0A7S1TES2"/>
<evidence type="ECO:0000259" key="2">
    <source>
        <dbReference type="Pfam" id="PF00675"/>
    </source>
</evidence>
<dbReference type="InterPro" id="IPR011765">
    <property type="entry name" value="Pept_M16_N"/>
</dbReference>
<dbReference type="FunFam" id="3.30.830.10:FF:000015">
    <property type="entry name" value="Putative zinc metalloprotease"/>
    <property type="match status" value="1"/>
</dbReference>
<proteinExistence type="predicted"/>
<feature type="region of interest" description="Disordered" evidence="1">
    <location>
        <begin position="46"/>
        <end position="68"/>
    </location>
</feature>
<dbReference type="InterPro" id="IPR011249">
    <property type="entry name" value="Metalloenz_LuxS/M16"/>
</dbReference>
<dbReference type="SUPFAM" id="SSF63411">
    <property type="entry name" value="LuxS/MPP-like metallohydrolase"/>
    <property type="match status" value="3"/>
</dbReference>
<evidence type="ECO:0000313" key="4">
    <source>
        <dbReference type="EMBL" id="CAD9234581.1"/>
    </source>
</evidence>
<reference evidence="4" key="1">
    <citation type="submission" date="2021-01" db="EMBL/GenBank/DDBJ databases">
        <authorList>
            <person name="Corre E."/>
            <person name="Pelletier E."/>
            <person name="Niang G."/>
            <person name="Scheremetjew M."/>
            <person name="Finn R."/>
            <person name="Kale V."/>
            <person name="Holt S."/>
            <person name="Cochrane G."/>
            <person name="Meng A."/>
            <person name="Brown T."/>
            <person name="Cohen L."/>
        </authorList>
    </citation>
    <scope>NUCLEOTIDE SEQUENCE</scope>
    <source>
        <strain evidence="4">SAG 36.94</strain>
    </source>
</reference>
<evidence type="ECO:0008006" key="5">
    <source>
        <dbReference type="Google" id="ProtNLM"/>
    </source>
</evidence>
<protein>
    <recommendedName>
        <fullName evidence="5">Peptidase M16 N-terminal domain-containing protein</fullName>
    </recommendedName>
</protein>
<organism evidence="4">
    <name type="scientific">Compsopogon caeruleus</name>
    <dbReference type="NCBI Taxonomy" id="31354"/>
    <lineage>
        <taxon>Eukaryota</taxon>
        <taxon>Rhodophyta</taxon>
        <taxon>Compsopogonophyceae</taxon>
        <taxon>Compsopogonales</taxon>
        <taxon>Compsopogonaceae</taxon>
        <taxon>Compsopogon</taxon>
    </lineage>
</organism>
<dbReference type="Pfam" id="PF00675">
    <property type="entry name" value="Peptidase_M16"/>
    <property type="match status" value="1"/>
</dbReference>
<feature type="compositionally biased region" description="Low complexity" evidence="1">
    <location>
        <begin position="47"/>
        <end position="68"/>
    </location>
</feature>
<dbReference type="EMBL" id="HBGH01012011">
    <property type="protein sequence ID" value="CAD9234581.1"/>
    <property type="molecule type" value="Transcribed_RNA"/>
</dbReference>
<feature type="domain" description="Peptidase M16 C-terminal" evidence="3">
    <location>
        <begin position="283"/>
        <end position="420"/>
    </location>
</feature>
<dbReference type="GO" id="GO:0046872">
    <property type="term" value="F:metal ion binding"/>
    <property type="evidence" value="ECO:0007669"/>
    <property type="project" value="InterPro"/>
</dbReference>
<dbReference type="Gene3D" id="3.30.830.10">
    <property type="entry name" value="Metalloenzyme, LuxS/M16 peptidase-like"/>
    <property type="match status" value="3"/>
</dbReference>